<gene>
    <name evidence="1" type="ORF">CEXT_590421</name>
</gene>
<dbReference type="AlphaFoldDB" id="A0AAV4SSZ9"/>
<organism evidence="1 2">
    <name type="scientific">Caerostris extrusa</name>
    <name type="common">Bark spider</name>
    <name type="synonym">Caerostris bankana</name>
    <dbReference type="NCBI Taxonomy" id="172846"/>
    <lineage>
        <taxon>Eukaryota</taxon>
        <taxon>Metazoa</taxon>
        <taxon>Ecdysozoa</taxon>
        <taxon>Arthropoda</taxon>
        <taxon>Chelicerata</taxon>
        <taxon>Arachnida</taxon>
        <taxon>Araneae</taxon>
        <taxon>Araneomorphae</taxon>
        <taxon>Entelegynae</taxon>
        <taxon>Araneoidea</taxon>
        <taxon>Araneidae</taxon>
        <taxon>Caerostris</taxon>
    </lineage>
</organism>
<evidence type="ECO:0000313" key="2">
    <source>
        <dbReference type="Proteomes" id="UP001054945"/>
    </source>
</evidence>
<evidence type="ECO:0000313" key="1">
    <source>
        <dbReference type="EMBL" id="GIY36532.1"/>
    </source>
</evidence>
<comment type="caution">
    <text evidence="1">The sequence shown here is derived from an EMBL/GenBank/DDBJ whole genome shotgun (WGS) entry which is preliminary data.</text>
</comment>
<name>A0AAV4SSZ9_CAEEX</name>
<dbReference type="Proteomes" id="UP001054945">
    <property type="component" value="Unassembled WGS sequence"/>
</dbReference>
<accession>A0AAV4SSZ9</accession>
<dbReference type="EMBL" id="BPLR01010061">
    <property type="protein sequence ID" value="GIY36532.1"/>
    <property type="molecule type" value="Genomic_DNA"/>
</dbReference>
<reference evidence="1 2" key="1">
    <citation type="submission" date="2021-06" db="EMBL/GenBank/DDBJ databases">
        <title>Caerostris extrusa draft genome.</title>
        <authorList>
            <person name="Kono N."/>
            <person name="Arakawa K."/>
        </authorList>
    </citation>
    <scope>NUCLEOTIDE SEQUENCE [LARGE SCALE GENOMIC DNA]</scope>
</reference>
<proteinExistence type="predicted"/>
<sequence length="74" mass="9063">MHDRKDNRREGTIQDVTIATIDCYPTTCLKKEKDVNTFKRHPLQFRQKDEFTKKFYSVFVYQLVFLLYRNRNIT</sequence>
<keyword evidence="2" id="KW-1185">Reference proteome</keyword>
<protein>
    <submittedName>
        <fullName evidence="1">Uncharacterized protein</fullName>
    </submittedName>
</protein>